<accession>A0A4Y2D7B8</accession>
<dbReference type="AlphaFoldDB" id="A0A4Y2D7B8"/>
<sequence length="106" mass="11344">MASMCTTTLIQEGLCALFPMETSQGVSGQLNGRKDRCAVNHVSLGEHGMHFLPRIPIQLTGNPLGSEIGVYSGVNVNVTHIVISFDSVLIIQPEGRIANVGEQEVI</sequence>
<dbReference type="EMBL" id="BGPR01000305">
    <property type="protein sequence ID" value="GBM11878.1"/>
    <property type="molecule type" value="Genomic_DNA"/>
</dbReference>
<evidence type="ECO:0000313" key="2">
    <source>
        <dbReference type="Proteomes" id="UP000499080"/>
    </source>
</evidence>
<protein>
    <submittedName>
        <fullName evidence="1">Uncharacterized protein</fullName>
    </submittedName>
</protein>
<gene>
    <name evidence="1" type="ORF">AVEN_26790_1</name>
</gene>
<reference evidence="1 2" key="1">
    <citation type="journal article" date="2019" name="Sci. Rep.">
        <title>Orb-weaving spider Araneus ventricosus genome elucidates the spidroin gene catalogue.</title>
        <authorList>
            <person name="Kono N."/>
            <person name="Nakamura H."/>
            <person name="Ohtoshi R."/>
            <person name="Moran D.A.P."/>
            <person name="Shinohara A."/>
            <person name="Yoshida Y."/>
            <person name="Fujiwara M."/>
            <person name="Mori M."/>
            <person name="Tomita M."/>
            <person name="Arakawa K."/>
        </authorList>
    </citation>
    <scope>NUCLEOTIDE SEQUENCE [LARGE SCALE GENOMIC DNA]</scope>
</reference>
<name>A0A4Y2D7B8_ARAVE</name>
<dbReference type="Proteomes" id="UP000499080">
    <property type="component" value="Unassembled WGS sequence"/>
</dbReference>
<evidence type="ECO:0000313" key="1">
    <source>
        <dbReference type="EMBL" id="GBM11878.1"/>
    </source>
</evidence>
<keyword evidence="2" id="KW-1185">Reference proteome</keyword>
<proteinExistence type="predicted"/>
<organism evidence="1 2">
    <name type="scientific">Araneus ventricosus</name>
    <name type="common">Orbweaver spider</name>
    <name type="synonym">Epeira ventricosa</name>
    <dbReference type="NCBI Taxonomy" id="182803"/>
    <lineage>
        <taxon>Eukaryota</taxon>
        <taxon>Metazoa</taxon>
        <taxon>Ecdysozoa</taxon>
        <taxon>Arthropoda</taxon>
        <taxon>Chelicerata</taxon>
        <taxon>Arachnida</taxon>
        <taxon>Araneae</taxon>
        <taxon>Araneomorphae</taxon>
        <taxon>Entelegynae</taxon>
        <taxon>Araneoidea</taxon>
        <taxon>Araneidae</taxon>
        <taxon>Araneus</taxon>
    </lineage>
</organism>
<comment type="caution">
    <text evidence="1">The sequence shown here is derived from an EMBL/GenBank/DDBJ whole genome shotgun (WGS) entry which is preliminary data.</text>
</comment>